<proteinExistence type="predicted"/>
<keyword evidence="2" id="KW-1133">Transmembrane helix</keyword>
<feature type="compositionally biased region" description="Polar residues" evidence="1">
    <location>
        <begin position="306"/>
        <end position="320"/>
    </location>
</feature>
<keyword evidence="2" id="KW-0812">Transmembrane</keyword>
<reference evidence="3 4" key="1">
    <citation type="journal article" date="2014" name="Nat. Genet.">
        <title>Genome and transcriptome of the porcine whipworm Trichuris suis.</title>
        <authorList>
            <person name="Jex A.R."/>
            <person name="Nejsum P."/>
            <person name="Schwarz E.M."/>
            <person name="Hu L."/>
            <person name="Young N.D."/>
            <person name="Hall R.S."/>
            <person name="Korhonen P.K."/>
            <person name="Liao S."/>
            <person name="Thamsborg S."/>
            <person name="Xia J."/>
            <person name="Xu P."/>
            <person name="Wang S."/>
            <person name="Scheerlinck J.P."/>
            <person name="Hofmann A."/>
            <person name="Sternberg P.W."/>
            <person name="Wang J."/>
            <person name="Gasser R.B."/>
        </authorList>
    </citation>
    <scope>NUCLEOTIDE SEQUENCE [LARGE SCALE GENOMIC DNA]</scope>
    <source>
        <strain evidence="3">DCEP-RM93M</strain>
    </source>
</reference>
<feature type="transmembrane region" description="Helical" evidence="2">
    <location>
        <begin position="67"/>
        <end position="98"/>
    </location>
</feature>
<dbReference type="Proteomes" id="UP000030764">
    <property type="component" value="Unassembled WGS sequence"/>
</dbReference>
<dbReference type="Pfam" id="PF03134">
    <property type="entry name" value="TB2_DP1_HVA22"/>
    <property type="match status" value="1"/>
</dbReference>
<dbReference type="EMBL" id="KL363294">
    <property type="protein sequence ID" value="KFD48418.1"/>
    <property type="molecule type" value="Genomic_DNA"/>
</dbReference>
<accession>A0A085LTX2</accession>
<keyword evidence="2" id="KW-0472">Membrane</keyword>
<evidence type="ECO:0008006" key="5">
    <source>
        <dbReference type="Google" id="ProtNLM"/>
    </source>
</evidence>
<dbReference type="AlphaFoldDB" id="A0A085LTX2"/>
<gene>
    <name evidence="3" type="ORF">M513_10718</name>
</gene>
<evidence type="ECO:0000256" key="2">
    <source>
        <dbReference type="SAM" id="Phobius"/>
    </source>
</evidence>
<feature type="region of interest" description="Disordered" evidence="1">
    <location>
        <begin position="1"/>
        <end position="21"/>
    </location>
</feature>
<keyword evidence="4" id="KW-1185">Reference proteome</keyword>
<name>A0A085LTX2_9BILA</name>
<sequence length="427" mass="47654">MPKATAAGETNAANPPKVEDVQRIQPKKKETGFCQNLYEYVEQNDEIFGHFLDLIDERWDIGRWPTFLFVLAVIVGILLAGDLSAKILSFLLCCAYPIQRTQQLLLGFIDPEEDEYDYWLVFWVFFVIITATDYLFAATTGYWLIKSTLVLYLYFPVTNGLELLIEPFLKPIIFIVAGNFDREVLSKAHPALLRFLHLDLIVQLDNDVLAEEMRTPSSAELSKLIDQCKTALLDPKNNKPAEPTSAQTIASSVAPKKSTSDGTVSSESMTPSSTPDMTPNMTPNMSPNTTPDMTPNVTPNITPNPSQSSEPASRSNSGSMLTLPKLNAILKQLLNPRHSGDQKNDVKSPINMFQAMLEKQAEQSKQREATAADSSNVEALLNRFMGSRGKQLQQEALDTMRHLKNLERVKQLKKEKDGANRKAGKDT</sequence>
<evidence type="ECO:0000256" key="1">
    <source>
        <dbReference type="SAM" id="MobiDB-lite"/>
    </source>
</evidence>
<feature type="compositionally biased region" description="Polar residues" evidence="1">
    <location>
        <begin position="260"/>
        <end position="293"/>
    </location>
</feature>
<evidence type="ECO:0000313" key="3">
    <source>
        <dbReference type="EMBL" id="KFD48418.1"/>
    </source>
</evidence>
<feature type="transmembrane region" description="Helical" evidence="2">
    <location>
        <begin position="118"/>
        <end position="145"/>
    </location>
</feature>
<dbReference type="InterPro" id="IPR004345">
    <property type="entry name" value="TB2_DP1_HVA22"/>
</dbReference>
<evidence type="ECO:0000313" key="4">
    <source>
        <dbReference type="Proteomes" id="UP000030764"/>
    </source>
</evidence>
<feature type="region of interest" description="Disordered" evidence="1">
    <location>
        <begin position="404"/>
        <end position="427"/>
    </location>
</feature>
<protein>
    <recommendedName>
        <fullName evidence="5">TB2/DP1, HVA22 family</fullName>
    </recommendedName>
</protein>
<feature type="compositionally biased region" description="Low complexity" evidence="1">
    <location>
        <begin position="294"/>
        <end position="305"/>
    </location>
</feature>
<organism evidence="3 4">
    <name type="scientific">Trichuris suis</name>
    <name type="common">pig whipworm</name>
    <dbReference type="NCBI Taxonomy" id="68888"/>
    <lineage>
        <taxon>Eukaryota</taxon>
        <taxon>Metazoa</taxon>
        <taxon>Ecdysozoa</taxon>
        <taxon>Nematoda</taxon>
        <taxon>Enoplea</taxon>
        <taxon>Dorylaimia</taxon>
        <taxon>Trichinellida</taxon>
        <taxon>Trichuridae</taxon>
        <taxon>Trichuris</taxon>
    </lineage>
</organism>
<feature type="region of interest" description="Disordered" evidence="1">
    <location>
        <begin position="234"/>
        <end position="320"/>
    </location>
</feature>